<organism evidence="2 3">
    <name type="scientific">Paragonimus westermani</name>
    <dbReference type="NCBI Taxonomy" id="34504"/>
    <lineage>
        <taxon>Eukaryota</taxon>
        <taxon>Metazoa</taxon>
        <taxon>Spiralia</taxon>
        <taxon>Lophotrochozoa</taxon>
        <taxon>Platyhelminthes</taxon>
        <taxon>Trematoda</taxon>
        <taxon>Digenea</taxon>
        <taxon>Plagiorchiida</taxon>
        <taxon>Troglotremata</taxon>
        <taxon>Troglotrematidae</taxon>
        <taxon>Paragonimus</taxon>
    </lineage>
</organism>
<proteinExistence type="predicted"/>
<name>A0A8T0D2V3_9TREM</name>
<feature type="transmembrane region" description="Helical" evidence="1">
    <location>
        <begin position="115"/>
        <end position="134"/>
    </location>
</feature>
<sequence length="200" mass="23230">MPKVSGDQAVKPIFVTGWWSELTNIQRLELNVFLLLYFIVTFNILCILVEDEYFIHTLKLSALRKQGFPDQPVRYHLQTHRARSFRITSQLTLIVAIMGLFSAPAMFVLNRIWMIRQVSVSVQLVIMAFLLHYATSLEYHSCLEQVNENSQFDENVSPRYEITLLMERSFSNIMSATFVLCCIPMLFVGIDLIWSDNKNI</sequence>
<evidence type="ECO:0000313" key="3">
    <source>
        <dbReference type="Proteomes" id="UP000699462"/>
    </source>
</evidence>
<evidence type="ECO:0000256" key="1">
    <source>
        <dbReference type="SAM" id="Phobius"/>
    </source>
</evidence>
<dbReference type="OrthoDB" id="6275733at2759"/>
<keyword evidence="3" id="KW-1185">Reference proteome</keyword>
<feature type="transmembrane region" description="Helical" evidence="1">
    <location>
        <begin position="91"/>
        <end position="109"/>
    </location>
</feature>
<keyword evidence="1" id="KW-1133">Transmembrane helix</keyword>
<gene>
    <name evidence="2" type="ORF">P879_10283</name>
</gene>
<reference evidence="2 3" key="1">
    <citation type="submission" date="2019-07" db="EMBL/GenBank/DDBJ databases">
        <title>Annotation for the trematode Paragonimus westermani.</title>
        <authorList>
            <person name="Choi Y.-J."/>
        </authorList>
    </citation>
    <scope>NUCLEOTIDE SEQUENCE [LARGE SCALE GENOMIC DNA]</scope>
    <source>
        <strain evidence="2">180907_Pwestermani</strain>
    </source>
</reference>
<dbReference type="AlphaFoldDB" id="A0A8T0D2V3"/>
<keyword evidence="1" id="KW-0812">Transmembrane</keyword>
<feature type="transmembrane region" description="Helical" evidence="1">
    <location>
        <begin position="30"/>
        <end position="49"/>
    </location>
</feature>
<keyword evidence="1" id="KW-0472">Membrane</keyword>
<protein>
    <submittedName>
        <fullName evidence="2">Uncharacterized protein</fullName>
    </submittedName>
</protein>
<dbReference type="EMBL" id="JTDF01022050">
    <property type="protein sequence ID" value="KAF8561028.1"/>
    <property type="molecule type" value="Genomic_DNA"/>
</dbReference>
<feature type="transmembrane region" description="Helical" evidence="1">
    <location>
        <begin position="173"/>
        <end position="194"/>
    </location>
</feature>
<accession>A0A8T0D2V3</accession>
<evidence type="ECO:0000313" key="2">
    <source>
        <dbReference type="EMBL" id="KAF8561028.1"/>
    </source>
</evidence>
<dbReference type="Proteomes" id="UP000699462">
    <property type="component" value="Unassembled WGS sequence"/>
</dbReference>
<comment type="caution">
    <text evidence="2">The sequence shown here is derived from an EMBL/GenBank/DDBJ whole genome shotgun (WGS) entry which is preliminary data.</text>
</comment>